<feature type="compositionally biased region" description="Basic and acidic residues" evidence="5">
    <location>
        <begin position="650"/>
        <end position="659"/>
    </location>
</feature>
<evidence type="ECO:0000313" key="7">
    <source>
        <dbReference type="Ensembl" id="ENSTNIP00000004456.1"/>
    </source>
</evidence>
<feature type="region of interest" description="Disordered" evidence="5">
    <location>
        <begin position="522"/>
        <end position="721"/>
    </location>
</feature>
<evidence type="ECO:0000256" key="2">
    <source>
        <dbReference type="ARBA" id="ARBA00022833"/>
    </source>
</evidence>
<dbReference type="AlphaFoldDB" id="H3C884"/>
<feature type="compositionally biased region" description="Acidic residues" evidence="5">
    <location>
        <begin position="474"/>
        <end position="484"/>
    </location>
</feature>
<proteinExistence type="predicted"/>
<dbReference type="GO" id="GO:0046872">
    <property type="term" value="F:metal ion binding"/>
    <property type="evidence" value="ECO:0007669"/>
    <property type="project" value="UniProtKB-KW"/>
</dbReference>
<feature type="region of interest" description="Disordered" evidence="5">
    <location>
        <begin position="440"/>
        <end position="487"/>
    </location>
</feature>
<feature type="compositionally biased region" description="Low complexity" evidence="5">
    <location>
        <begin position="134"/>
        <end position="143"/>
    </location>
</feature>
<keyword evidence="1 4" id="KW-0479">Metal-binding</keyword>
<dbReference type="Gene3D" id="2.10.110.10">
    <property type="entry name" value="Cysteine Rich Protein"/>
    <property type="match status" value="1"/>
</dbReference>
<reference evidence="8" key="1">
    <citation type="journal article" date="2004" name="Nature">
        <title>Genome duplication in the teleost fish Tetraodon nigroviridis reveals the early vertebrate proto-karyotype.</title>
        <authorList>
            <person name="Jaillon O."/>
            <person name="Aury J.-M."/>
            <person name="Brunet F."/>
            <person name="Petit J.-L."/>
            <person name="Stange-Thomann N."/>
            <person name="Mauceli E."/>
            <person name="Bouneau L."/>
            <person name="Fischer C."/>
            <person name="Ozouf-Costaz C."/>
            <person name="Bernot A."/>
            <person name="Nicaud S."/>
            <person name="Jaffe D."/>
            <person name="Fisher S."/>
            <person name="Lutfalla G."/>
            <person name="Dossat C."/>
            <person name="Segurens B."/>
            <person name="Dasilva C."/>
            <person name="Salanoubat M."/>
            <person name="Levy M."/>
            <person name="Boudet N."/>
            <person name="Castellano S."/>
            <person name="Anthouard V."/>
            <person name="Jubin C."/>
            <person name="Castelli V."/>
            <person name="Katinka M."/>
            <person name="Vacherie B."/>
            <person name="Biemont C."/>
            <person name="Skalli Z."/>
            <person name="Cattolico L."/>
            <person name="Poulain J."/>
            <person name="De Berardinis V."/>
            <person name="Cruaud C."/>
            <person name="Duprat S."/>
            <person name="Brottier P."/>
            <person name="Coutanceau J.-P."/>
            <person name="Gouzy J."/>
            <person name="Parra G."/>
            <person name="Lardier G."/>
            <person name="Chapple C."/>
            <person name="McKernan K.J."/>
            <person name="McEwan P."/>
            <person name="Bosak S."/>
            <person name="Kellis M."/>
            <person name="Volff J.-N."/>
            <person name="Guigo R."/>
            <person name="Zody M.C."/>
            <person name="Mesirov J."/>
            <person name="Lindblad-Toh K."/>
            <person name="Birren B."/>
            <person name="Nusbaum C."/>
            <person name="Kahn D."/>
            <person name="Robinson-Rechavi M."/>
            <person name="Laudet V."/>
            <person name="Schachter V."/>
            <person name="Quetier F."/>
            <person name="Saurin W."/>
            <person name="Scarpelli C."/>
            <person name="Wincker P."/>
            <person name="Lander E.S."/>
            <person name="Weissenbach J."/>
            <person name="Roest Crollius H."/>
        </authorList>
    </citation>
    <scope>NUCLEOTIDE SEQUENCE [LARGE SCALE GENOMIC DNA]</scope>
</reference>
<dbReference type="Ensembl" id="ENSTNIT00000004596.1">
    <property type="protein sequence ID" value="ENSTNIP00000004456.1"/>
    <property type="gene ID" value="ENSTNIG00000006509.1"/>
</dbReference>
<protein>
    <recommendedName>
        <fullName evidence="6">LIM zinc-binding domain-containing protein</fullName>
    </recommendedName>
</protein>
<evidence type="ECO:0000313" key="8">
    <source>
        <dbReference type="Proteomes" id="UP000007303"/>
    </source>
</evidence>
<feature type="domain" description="LIM zinc-binding" evidence="6">
    <location>
        <begin position="366"/>
        <end position="426"/>
    </location>
</feature>
<dbReference type="PANTHER" id="PTHR24206">
    <property type="entry name" value="OS06G0237300 PROTEIN"/>
    <property type="match status" value="1"/>
</dbReference>
<sequence>MDSGPFSRRSWATQSLRITAKELSLSGRGRHNAIAERFSKYQKAAEESSAEKKKGGTVLSLSSHFLWNGNTKTVIVRLCLNPVLASDSVVPSVRSANLSALKKRWEQPSGPSPAQPTARPPAASRLVPLRQDRQPPAGGQAPQGEGGMDRERPEIPEEQVPGSSYGKARMPLNNLKMKFERGDGAPSKLLQAGRTTPRSSSSEDADAHGGPSRTRAETALSTLPPAPDGDGCVSAGPSVLDRVLESTSTKEKMAKYQAAVSKQSSAPPVSSHRSVCAGQSVGVHLHQGEDGQVPGCCFQTKQPPPVSSHSTVHIPTRPSRPDLQLFKAKRNYHHPVPPPHKHLSSISGEGGEQAKALRKFFPSARETCIACLKTVYPLERLVALQHVYHKTCFRCLHCKMTLSLGNYASLQGNIYCKPHFSQLFKAKGNYDEGFGLRPHKELWEPRTDGDEDQEPAKPREQEEPAAATRPAQESSEEPPPEEESPPVKVTDLTALLESRAQARPGAAVQARERAMEARRLRVAWPPPAAEDHAGTTALSPLTEGTASGRPFKAKWPPEDEGPSVQQSSDRAELVTLRRSSSLKERSRPFTLAARPSPAPSLAPRERRPLKSLLDWRASLEEKTAPEDLPKEQQPSRNASPPRRQTEAAADEAKVSKEGSPRSISPDVPPSPSPPLGSKQNRASQDVGFWEGDKEESDAEELSAEDIIKRNRYYEDEDEDED</sequence>
<organism evidence="7 8">
    <name type="scientific">Tetraodon nigroviridis</name>
    <name type="common">Spotted green pufferfish</name>
    <name type="synonym">Chelonodon nigroviridis</name>
    <dbReference type="NCBI Taxonomy" id="99883"/>
    <lineage>
        <taxon>Eukaryota</taxon>
        <taxon>Metazoa</taxon>
        <taxon>Chordata</taxon>
        <taxon>Craniata</taxon>
        <taxon>Vertebrata</taxon>
        <taxon>Euteleostomi</taxon>
        <taxon>Actinopterygii</taxon>
        <taxon>Neopterygii</taxon>
        <taxon>Teleostei</taxon>
        <taxon>Neoteleostei</taxon>
        <taxon>Acanthomorphata</taxon>
        <taxon>Eupercaria</taxon>
        <taxon>Tetraodontiformes</taxon>
        <taxon>Tetradontoidea</taxon>
        <taxon>Tetraodontidae</taxon>
        <taxon>Tetraodon</taxon>
    </lineage>
</organism>
<dbReference type="PROSITE" id="PS00478">
    <property type="entry name" value="LIM_DOMAIN_1"/>
    <property type="match status" value="1"/>
</dbReference>
<dbReference type="GeneTree" id="ENSGT00940000167488"/>
<feature type="region of interest" description="Disordered" evidence="5">
    <location>
        <begin position="102"/>
        <end position="237"/>
    </location>
</feature>
<evidence type="ECO:0000256" key="4">
    <source>
        <dbReference type="PROSITE-ProRule" id="PRU00125"/>
    </source>
</evidence>
<dbReference type="SUPFAM" id="SSF57716">
    <property type="entry name" value="Glucocorticoid receptor-like (DNA-binding domain)"/>
    <property type="match status" value="2"/>
</dbReference>
<dbReference type="PROSITE" id="PS50023">
    <property type="entry name" value="LIM_DOMAIN_2"/>
    <property type="match status" value="1"/>
</dbReference>
<dbReference type="FunFam" id="2.10.110.10:FF:000002">
    <property type="entry name" value="LIM domain and actin-binding 1"/>
    <property type="match status" value="1"/>
</dbReference>
<feature type="compositionally biased region" description="Basic and acidic residues" evidence="5">
    <location>
        <begin position="617"/>
        <end position="630"/>
    </location>
</feature>
<evidence type="ECO:0000256" key="3">
    <source>
        <dbReference type="ARBA" id="ARBA00023038"/>
    </source>
</evidence>
<feature type="compositionally biased region" description="Basic and acidic residues" evidence="5">
    <location>
        <begin position="440"/>
        <end position="462"/>
    </location>
</feature>
<name>H3C884_TETNG</name>
<dbReference type="InterPro" id="IPR001781">
    <property type="entry name" value="Znf_LIM"/>
</dbReference>
<keyword evidence="8" id="KW-1185">Reference proteome</keyword>
<feature type="compositionally biased region" description="Acidic residues" evidence="5">
    <location>
        <begin position="692"/>
        <end position="703"/>
    </location>
</feature>
<keyword evidence="2 4" id="KW-0862">Zinc</keyword>
<feature type="compositionally biased region" description="Polar residues" evidence="5">
    <location>
        <begin position="536"/>
        <end position="545"/>
    </location>
</feature>
<feature type="region of interest" description="Disordered" evidence="5">
    <location>
        <begin position="498"/>
        <end position="517"/>
    </location>
</feature>
<evidence type="ECO:0000256" key="5">
    <source>
        <dbReference type="SAM" id="MobiDB-lite"/>
    </source>
</evidence>
<dbReference type="HOGENOM" id="CLU_021314_0_0_1"/>
<dbReference type="CDD" id="cd09358">
    <property type="entry name" value="LIM_Mical_like"/>
    <property type="match status" value="1"/>
</dbReference>
<evidence type="ECO:0000256" key="1">
    <source>
        <dbReference type="ARBA" id="ARBA00022723"/>
    </source>
</evidence>
<evidence type="ECO:0000259" key="6">
    <source>
        <dbReference type="PROSITE" id="PS50023"/>
    </source>
</evidence>
<reference evidence="7" key="3">
    <citation type="submission" date="2025-09" db="UniProtKB">
        <authorList>
            <consortium name="Ensembl"/>
        </authorList>
    </citation>
    <scope>IDENTIFICATION</scope>
</reference>
<feature type="compositionally biased region" description="Polar residues" evidence="5">
    <location>
        <begin position="193"/>
        <end position="202"/>
    </location>
</feature>
<keyword evidence="3 4" id="KW-0440">LIM domain</keyword>
<feature type="compositionally biased region" description="Low complexity" evidence="5">
    <location>
        <begin position="591"/>
        <end position="602"/>
    </location>
</feature>
<dbReference type="Pfam" id="PF00412">
    <property type="entry name" value="LIM"/>
    <property type="match status" value="1"/>
</dbReference>
<dbReference type="Proteomes" id="UP000007303">
    <property type="component" value="Unassembled WGS sequence"/>
</dbReference>
<dbReference type="SMART" id="SM00132">
    <property type="entry name" value="LIM"/>
    <property type="match status" value="1"/>
</dbReference>
<accession>H3C884</accession>
<reference evidence="7" key="2">
    <citation type="submission" date="2025-08" db="UniProtKB">
        <authorList>
            <consortium name="Ensembl"/>
        </authorList>
    </citation>
    <scope>IDENTIFICATION</scope>
</reference>